<gene>
    <name evidence="2" type="ORF">LITE_LOCUS38021</name>
</gene>
<evidence type="ECO:0000256" key="1">
    <source>
        <dbReference type="SAM" id="Phobius"/>
    </source>
</evidence>
<reference evidence="2" key="1">
    <citation type="submission" date="2022-08" db="EMBL/GenBank/DDBJ databases">
        <authorList>
            <person name="Gutierrez-Valencia J."/>
        </authorList>
    </citation>
    <scope>NUCLEOTIDE SEQUENCE</scope>
</reference>
<dbReference type="AlphaFoldDB" id="A0AAV0PFH7"/>
<organism evidence="2 3">
    <name type="scientific">Linum tenue</name>
    <dbReference type="NCBI Taxonomy" id="586396"/>
    <lineage>
        <taxon>Eukaryota</taxon>
        <taxon>Viridiplantae</taxon>
        <taxon>Streptophyta</taxon>
        <taxon>Embryophyta</taxon>
        <taxon>Tracheophyta</taxon>
        <taxon>Spermatophyta</taxon>
        <taxon>Magnoliopsida</taxon>
        <taxon>eudicotyledons</taxon>
        <taxon>Gunneridae</taxon>
        <taxon>Pentapetalae</taxon>
        <taxon>rosids</taxon>
        <taxon>fabids</taxon>
        <taxon>Malpighiales</taxon>
        <taxon>Linaceae</taxon>
        <taxon>Linum</taxon>
    </lineage>
</organism>
<evidence type="ECO:0008006" key="4">
    <source>
        <dbReference type="Google" id="ProtNLM"/>
    </source>
</evidence>
<name>A0AAV0PFH7_9ROSI</name>
<dbReference type="Proteomes" id="UP001154282">
    <property type="component" value="Unassembled WGS sequence"/>
</dbReference>
<keyword evidence="1" id="KW-0472">Membrane</keyword>
<proteinExistence type="predicted"/>
<feature type="transmembrane region" description="Helical" evidence="1">
    <location>
        <begin position="54"/>
        <end position="81"/>
    </location>
</feature>
<comment type="caution">
    <text evidence="2">The sequence shown here is derived from an EMBL/GenBank/DDBJ whole genome shotgun (WGS) entry which is preliminary data.</text>
</comment>
<dbReference type="EMBL" id="CAMGYJ010000008">
    <property type="protein sequence ID" value="CAI0469013.1"/>
    <property type="molecule type" value="Genomic_DNA"/>
</dbReference>
<keyword evidence="1" id="KW-0812">Transmembrane</keyword>
<keyword evidence="1" id="KW-1133">Transmembrane helix</keyword>
<sequence length="93" mass="9846">MFFGGVTFFIAVTFPFLPSLAPLIGAVALPLTLAYPCLMWIAMKDCKSGGDVAVWGLNLLLGSLGMALCVLLVVGAVWSLADKGLHANFFKPE</sequence>
<evidence type="ECO:0000313" key="2">
    <source>
        <dbReference type="EMBL" id="CAI0469013.1"/>
    </source>
</evidence>
<feature type="transmembrane region" description="Helical" evidence="1">
    <location>
        <begin position="20"/>
        <end position="42"/>
    </location>
</feature>
<protein>
    <recommendedName>
        <fullName evidence="4">Amino acid transporter transmembrane domain-containing protein</fullName>
    </recommendedName>
</protein>
<keyword evidence="3" id="KW-1185">Reference proteome</keyword>
<evidence type="ECO:0000313" key="3">
    <source>
        <dbReference type="Proteomes" id="UP001154282"/>
    </source>
</evidence>
<accession>A0AAV0PFH7</accession>